<dbReference type="InterPro" id="IPR038220">
    <property type="entry name" value="PHOX_C_sf"/>
</dbReference>
<dbReference type="EMBL" id="QZFV01000151">
    <property type="protein sequence ID" value="RJQ76102.1"/>
    <property type="molecule type" value="Genomic_DNA"/>
</dbReference>
<name>A0A419HJX9_9PSEU</name>
<proteinExistence type="predicted"/>
<evidence type="ECO:0000313" key="3">
    <source>
        <dbReference type="Proteomes" id="UP000285112"/>
    </source>
</evidence>
<keyword evidence="3" id="KW-1185">Reference proteome</keyword>
<gene>
    <name evidence="2" type="ORF">D5S19_30780</name>
</gene>
<accession>A0A419HJX9</accession>
<keyword evidence="1" id="KW-0560">Oxidoreductase</keyword>
<dbReference type="RefSeq" id="WP_120026856.1">
    <property type="nucleotide sequence ID" value="NZ_QZFV01000151.1"/>
</dbReference>
<comment type="caution">
    <text evidence="2">The sequence shown here is derived from an EMBL/GenBank/DDBJ whole genome shotgun (WGS) entry which is preliminary data.</text>
</comment>
<evidence type="ECO:0000256" key="1">
    <source>
        <dbReference type="ARBA" id="ARBA00023002"/>
    </source>
</evidence>
<organism evidence="2 3">
    <name type="scientific">Amycolatopsis panacis</name>
    <dbReference type="NCBI Taxonomy" id="2340917"/>
    <lineage>
        <taxon>Bacteria</taxon>
        <taxon>Bacillati</taxon>
        <taxon>Actinomycetota</taxon>
        <taxon>Actinomycetes</taxon>
        <taxon>Pseudonocardiales</taxon>
        <taxon>Pseudonocardiaceae</taxon>
        <taxon>Amycolatopsis</taxon>
    </lineage>
</organism>
<dbReference type="AlphaFoldDB" id="A0A419HJX9"/>
<dbReference type="Proteomes" id="UP000285112">
    <property type="component" value="Unassembled WGS sequence"/>
</dbReference>
<protein>
    <submittedName>
        <fullName evidence="2">Uncharacterized protein</fullName>
    </submittedName>
</protein>
<dbReference type="InterPro" id="IPR036249">
    <property type="entry name" value="Thioredoxin-like_sf"/>
</dbReference>
<sequence>MAHASVGGFTLLLVPGADGPADLVRAQELAGAMRADYGEWVLSVLVTGDRHPAFDEDHTVADRLGELAQQYEISHGEARAILVRPDMYIGAHCRLDEATALVGHLAQWLTPKAPL</sequence>
<dbReference type="Gene3D" id="3.40.30.20">
    <property type="match status" value="1"/>
</dbReference>
<reference evidence="2 3" key="1">
    <citation type="submission" date="2018-09" db="EMBL/GenBank/DDBJ databases">
        <title>YIM PH 21725 draft genome.</title>
        <authorList>
            <person name="Miao C."/>
        </authorList>
    </citation>
    <scope>NUCLEOTIDE SEQUENCE [LARGE SCALE GENOMIC DNA]</scope>
    <source>
        <strain evidence="3">YIM PH21725</strain>
    </source>
</reference>
<evidence type="ECO:0000313" key="2">
    <source>
        <dbReference type="EMBL" id="RJQ76102.1"/>
    </source>
</evidence>
<dbReference type="GO" id="GO:0016491">
    <property type="term" value="F:oxidoreductase activity"/>
    <property type="evidence" value="ECO:0007669"/>
    <property type="project" value="UniProtKB-KW"/>
</dbReference>
<dbReference type="SUPFAM" id="SSF52833">
    <property type="entry name" value="Thioredoxin-like"/>
    <property type="match status" value="1"/>
</dbReference>